<evidence type="ECO:0000313" key="1">
    <source>
        <dbReference type="EMBL" id="KAJ2961816.1"/>
    </source>
</evidence>
<dbReference type="Proteomes" id="UP001144978">
    <property type="component" value="Unassembled WGS sequence"/>
</dbReference>
<comment type="caution">
    <text evidence="1">The sequence shown here is derived from an EMBL/GenBank/DDBJ whole genome shotgun (WGS) entry which is preliminary data.</text>
</comment>
<organism evidence="1 2">
    <name type="scientific">Trametes sanguinea</name>
    <dbReference type="NCBI Taxonomy" id="158606"/>
    <lineage>
        <taxon>Eukaryota</taxon>
        <taxon>Fungi</taxon>
        <taxon>Dikarya</taxon>
        <taxon>Basidiomycota</taxon>
        <taxon>Agaricomycotina</taxon>
        <taxon>Agaricomycetes</taxon>
        <taxon>Polyporales</taxon>
        <taxon>Polyporaceae</taxon>
        <taxon>Trametes</taxon>
    </lineage>
</organism>
<evidence type="ECO:0000313" key="2">
    <source>
        <dbReference type="Proteomes" id="UP001144978"/>
    </source>
</evidence>
<accession>A0ACC1MDC0</accession>
<proteinExistence type="predicted"/>
<sequence length="230" mass="25605">MPKVALTARRARLREDEESEALAAKASPVKGGVRSTSSALVRAGSIKTVESLSITSNKTSLSSGSHAEPIQIDDNDDGQSVVTNTTGKGRSAPKNADLPASAHNRSKWGLQFIPTLLRILGTHDDPWNLPDKTMVQLLQRVWDAVYRDQLSYTVRVNDAVHALSAQRIYEWWSAFGHAAFRVFESSFEARSERFRDSEACRKFCCHILANCRLFYENPEEDVKRVSAVVL</sequence>
<name>A0ACC1MDC0_9APHY</name>
<dbReference type="EMBL" id="JANSHE010007362">
    <property type="protein sequence ID" value="KAJ2961816.1"/>
    <property type="molecule type" value="Genomic_DNA"/>
</dbReference>
<reference evidence="1" key="1">
    <citation type="submission" date="2022-08" db="EMBL/GenBank/DDBJ databases">
        <title>Genome Sequence of Pycnoporus sanguineus.</title>
        <authorList>
            <person name="Buettner E."/>
        </authorList>
    </citation>
    <scope>NUCLEOTIDE SEQUENCE</scope>
    <source>
        <strain evidence="1">CG-C14</strain>
    </source>
</reference>
<gene>
    <name evidence="1" type="ORF">NUW54_g14368</name>
</gene>
<protein>
    <submittedName>
        <fullName evidence="1">Uncharacterized protein</fullName>
    </submittedName>
</protein>
<keyword evidence="2" id="KW-1185">Reference proteome</keyword>